<comment type="caution">
    <text evidence="1">The sequence shown here is derived from an EMBL/GenBank/DDBJ whole genome shotgun (WGS) entry which is preliminary data.</text>
</comment>
<evidence type="ECO:0000313" key="1">
    <source>
        <dbReference type="EMBL" id="CDC76117.1"/>
    </source>
</evidence>
<name>R6UZZ0_9BACT</name>
<protein>
    <submittedName>
        <fullName evidence="1">Uncharacterized protein</fullName>
    </submittedName>
</protein>
<dbReference type="EMBL" id="CBFW010000343">
    <property type="protein sequence ID" value="CDC76117.1"/>
    <property type="molecule type" value="Genomic_DNA"/>
</dbReference>
<gene>
    <name evidence="1" type="ORF">BN580_02061</name>
</gene>
<dbReference type="Proteomes" id="UP000017938">
    <property type="component" value="Unassembled WGS sequence"/>
</dbReference>
<dbReference type="AlphaFoldDB" id="R6UZZ0"/>
<evidence type="ECO:0000313" key="2">
    <source>
        <dbReference type="Proteomes" id="UP000017938"/>
    </source>
</evidence>
<proteinExistence type="predicted"/>
<sequence length="42" mass="4831">MAEISANSKPRMVATNSQKYLEEYLSVHHILERRVSGRIVIC</sequence>
<accession>R6UZZ0</accession>
<reference evidence="1" key="1">
    <citation type="submission" date="2012-11" db="EMBL/GenBank/DDBJ databases">
        <title>Dependencies among metagenomic species, viruses, plasmids and units of genetic variation.</title>
        <authorList>
            <person name="Nielsen H.B."/>
            <person name="Almeida M."/>
            <person name="Juncker A.S."/>
            <person name="Rasmussen S."/>
            <person name="Li J."/>
            <person name="Sunagawa S."/>
            <person name="Plichta D."/>
            <person name="Gautier L."/>
            <person name="Le Chatelier E."/>
            <person name="Peletier E."/>
            <person name="Bonde I."/>
            <person name="Nielsen T."/>
            <person name="Manichanh C."/>
            <person name="Arumugam M."/>
            <person name="Batto J."/>
            <person name="Santos M.B.Q.D."/>
            <person name="Blom N."/>
            <person name="Borruel N."/>
            <person name="Burgdorf K.S."/>
            <person name="Boumezbeur F."/>
            <person name="Casellas F."/>
            <person name="Dore J."/>
            <person name="Guarner F."/>
            <person name="Hansen T."/>
            <person name="Hildebrand F."/>
            <person name="Kaas R.S."/>
            <person name="Kennedy S."/>
            <person name="Kristiansen K."/>
            <person name="Kultima J.R."/>
            <person name="Leonard P."/>
            <person name="Levenez F."/>
            <person name="Lund O."/>
            <person name="Moumen B."/>
            <person name="Le Paslier D."/>
            <person name="Pons N."/>
            <person name="Pedersen O."/>
            <person name="Prifti E."/>
            <person name="Qin J."/>
            <person name="Raes J."/>
            <person name="Tap J."/>
            <person name="Tims S."/>
            <person name="Ussery D.W."/>
            <person name="Yamada T."/>
            <person name="MetaHit consortium"/>
            <person name="Renault P."/>
            <person name="Sicheritz-Ponten T."/>
            <person name="Bork P."/>
            <person name="Wang J."/>
            <person name="Brunak S."/>
            <person name="Ehrlich S.D."/>
        </authorList>
    </citation>
    <scope>NUCLEOTIDE SEQUENCE [LARGE SCALE GENOMIC DNA]</scope>
</reference>
<dbReference type="STRING" id="1263015.BN580_02061"/>
<organism evidence="1 2">
    <name type="scientific">Candidatus Colimorpha enterica</name>
    <dbReference type="NCBI Taxonomy" id="3083063"/>
    <lineage>
        <taxon>Bacteria</taxon>
        <taxon>Pseudomonadati</taxon>
        <taxon>Bacteroidota</taxon>
        <taxon>Bacteroidia</taxon>
        <taxon>Bacteroidales</taxon>
        <taxon>Candidatus Colimorpha</taxon>
    </lineage>
</organism>